<protein>
    <submittedName>
        <fullName evidence="1">Uncharacterized protein</fullName>
    </submittedName>
</protein>
<evidence type="ECO:0000313" key="1">
    <source>
        <dbReference type="EMBL" id="SNR61825.1"/>
    </source>
</evidence>
<keyword evidence="2" id="KW-1185">Reference proteome</keyword>
<dbReference type="RefSeq" id="WP_089301846.1">
    <property type="nucleotide sequence ID" value="NZ_FZNW01000012.1"/>
</dbReference>
<name>A0A238XS58_9PSEU</name>
<accession>A0A238XS58</accession>
<evidence type="ECO:0000313" key="2">
    <source>
        <dbReference type="Proteomes" id="UP000198348"/>
    </source>
</evidence>
<dbReference type="AlphaFoldDB" id="A0A238XS58"/>
<organism evidence="1 2">
    <name type="scientific">Haloechinothrix alba</name>
    <dbReference type="NCBI Taxonomy" id="664784"/>
    <lineage>
        <taxon>Bacteria</taxon>
        <taxon>Bacillati</taxon>
        <taxon>Actinomycetota</taxon>
        <taxon>Actinomycetes</taxon>
        <taxon>Pseudonocardiales</taxon>
        <taxon>Pseudonocardiaceae</taxon>
        <taxon>Haloechinothrix</taxon>
    </lineage>
</organism>
<dbReference type="Proteomes" id="UP000198348">
    <property type="component" value="Unassembled WGS sequence"/>
</dbReference>
<proteinExistence type="predicted"/>
<sequence>MIGLDPFRRARTLRWQRLTKFAPRHDDDVNLVTDSGHSIPLDTVLPYERVTRSGPPREHGISPEGVAVSVVDPATLDETHAATRAWCRHHLGRDDFQFP</sequence>
<reference evidence="1 2" key="1">
    <citation type="submission" date="2017-06" db="EMBL/GenBank/DDBJ databases">
        <authorList>
            <person name="Kim H.J."/>
            <person name="Triplett B.A."/>
        </authorList>
    </citation>
    <scope>NUCLEOTIDE SEQUENCE [LARGE SCALE GENOMIC DNA]</scope>
    <source>
        <strain evidence="1 2">DSM 45207</strain>
    </source>
</reference>
<dbReference type="EMBL" id="FZNW01000012">
    <property type="protein sequence ID" value="SNR61825.1"/>
    <property type="molecule type" value="Genomic_DNA"/>
</dbReference>
<gene>
    <name evidence="1" type="ORF">SAMN06265360_11249</name>
</gene>